<dbReference type="OrthoDB" id="9772097at2"/>
<proteinExistence type="predicted"/>
<protein>
    <submittedName>
        <fullName evidence="1">Methylamine utilization protein</fullName>
    </submittedName>
</protein>
<comment type="caution">
    <text evidence="1">The sequence shown here is derived from an EMBL/GenBank/DDBJ whole genome shotgun (WGS) entry which is preliminary data.</text>
</comment>
<evidence type="ECO:0000313" key="1">
    <source>
        <dbReference type="EMBL" id="TPG13758.1"/>
    </source>
</evidence>
<keyword evidence="2" id="KW-1185">Reference proteome</keyword>
<dbReference type="EMBL" id="RCZK01000003">
    <property type="protein sequence ID" value="TPG13758.1"/>
    <property type="molecule type" value="Genomic_DNA"/>
</dbReference>
<dbReference type="SUPFAM" id="SSF49503">
    <property type="entry name" value="Cupredoxins"/>
    <property type="match status" value="1"/>
</dbReference>
<accession>A0A502CLG4</accession>
<sequence>MALAISGGAHAATVTIDVRGPDGQPLSDAVVVVEAADSPRAPPHGTYVMEQRGIAFQPHILVVPVGATVALPNRDAVRHHVYSFSKAKKIDLKLYGKEDQRSIVFDKAGVVALGCNIHDSMSGFIYVTANPFADRANGQGRVQMTDVPAGKATVRVWSPSIRAPNNTLVQSVVILSSGFATTFTIHR</sequence>
<reference evidence="1 2" key="1">
    <citation type="journal article" date="2019" name="Environ. Microbiol.">
        <title>Species interactions and distinct microbial communities in high Arctic permafrost affected cryosols are associated with the CH4 and CO2 gas fluxes.</title>
        <authorList>
            <person name="Altshuler I."/>
            <person name="Hamel J."/>
            <person name="Turney S."/>
            <person name="Magnuson E."/>
            <person name="Levesque R."/>
            <person name="Greer C."/>
            <person name="Whyte L.G."/>
        </authorList>
    </citation>
    <scope>NUCLEOTIDE SEQUENCE [LARGE SCALE GENOMIC DNA]</scope>
    <source>
        <strain evidence="1 2">S5.1</strain>
    </source>
</reference>
<dbReference type="InterPro" id="IPR008972">
    <property type="entry name" value="Cupredoxin"/>
</dbReference>
<gene>
    <name evidence="1" type="ORF">EAH84_05590</name>
</gene>
<dbReference type="Proteomes" id="UP000318413">
    <property type="component" value="Unassembled WGS sequence"/>
</dbReference>
<organism evidence="1 2">
    <name type="scientific">Sphingomonas oligophenolica</name>
    <dbReference type="NCBI Taxonomy" id="301154"/>
    <lineage>
        <taxon>Bacteria</taxon>
        <taxon>Pseudomonadati</taxon>
        <taxon>Pseudomonadota</taxon>
        <taxon>Alphaproteobacteria</taxon>
        <taxon>Sphingomonadales</taxon>
        <taxon>Sphingomonadaceae</taxon>
        <taxon>Sphingomonas</taxon>
    </lineage>
</organism>
<dbReference type="AlphaFoldDB" id="A0A502CLG4"/>
<name>A0A502CLG4_9SPHN</name>
<evidence type="ECO:0000313" key="2">
    <source>
        <dbReference type="Proteomes" id="UP000318413"/>
    </source>
</evidence>
<dbReference type="Gene3D" id="2.60.40.420">
    <property type="entry name" value="Cupredoxins - blue copper proteins"/>
    <property type="match status" value="1"/>
</dbReference>